<name>A0A8D9EYJ3_9HEMI</name>
<protein>
    <submittedName>
        <fullName evidence="2">Uncharacterized protein</fullName>
    </submittedName>
</protein>
<proteinExistence type="predicted"/>
<evidence type="ECO:0000256" key="1">
    <source>
        <dbReference type="SAM" id="MobiDB-lite"/>
    </source>
</evidence>
<evidence type="ECO:0000313" key="2">
    <source>
        <dbReference type="EMBL" id="CAG6770711.1"/>
    </source>
</evidence>
<sequence length="112" mass="11461">MLDLSTCIKASETVSVGSVKVEEEIVSVKCAWVPDKGAVGSVRGVDGSTVVGGGTALGESNFSSVPTRETCVGETLNWGGKISSYTTISGWDKGEGETVGETTGPDSELNET</sequence>
<dbReference type="EMBL" id="HBUF01582636">
    <property type="protein sequence ID" value="CAG6770711.1"/>
    <property type="molecule type" value="Transcribed_RNA"/>
</dbReference>
<feature type="region of interest" description="Disordered" evidence="1">
    <location>
        <begin position="90"/>
        <end position="112"/>
    </location>
</feature>
<reference evidence="2" key="1">
    <citation type="submission" date="2021-05" db="EMBL/GenBank/DDBJ databases">
        <authorList>
            <person name="Alioto T."/>
            <person name="Alioto T."/>
            <person name="Gomez Garrido J."/>
        </authorList>
    </citation>
    <scope>NUCLEOTIDE SEQUENCE</scope>
</reference>
<accession>A0A8D9EYJ3</accession>
<organism evidence="2">
    <name type="scientific">Cacopsylla melanoneura</name>
    <dbReference type="NCBI Taxonomy" id="428564"/>
    <lineage>
        <taxon>Eukaryota</taxon>
        <taxon>Metazoa</taxon>
        <taxon>Ecdysozoa</taxon>
        <taxon>Arthropoda</taxon>
        <taxon>Hexapoda</taxon>
        <taxon>Insecta</taxon>
        <taxon>Pterygota</taxon>
        <taxon>Neoptera</taxon>
        <taxon>Paraneoptera</taxon>
        <taxon>Hemiptera</taxon>
        <taxon>Sternorrhyncha</taxon>
        <taxon>Psylloidea</taxon>
        <taxon>Psyllidae</taxon>
        <taxon>Psyllinae</taxon>
        <taxon>Cacopsylla</taxon>
    </lineage>
</organism>
<dbReference type="AlphaFoldDB" id="A0A8D9EYJ3"/>